<dbReference type="GO" id="GO:0003677">
    <property type="term" value="F:DNA binding"/>
    <property type="evidence" value="ECO:0007669"/>
    <property type="project" value="UniProtKB-KW"/>
</dbReference>
<dbReference type="PROSITE" id="PS50878">
    <property type="entry name" value="RT_POL"/>
    <property type="match status" value="1"/>
</dbReference>
<keyword evidence="4" id="KW-0963">Cytoplasm</keyword>
<comment type="function">
    <text evidence="21">Reverse transcriptase/ribonuclease H (RT) is a multifunctional enzyme that catalyzes the conversion of the retro-elements RNA genome into dsDNA within the VLP. The enzyme displays a DNA polymerase activity that can copy either DNA or RNA templates, and a ribonuclease H (RNase H) activity that cleaves the RNA strand of RNA-DNA heteroduplexes during plus-strand synthesis and hydrolyzes RNA primers. The conversion leads to a linear dsDNA copy of the retrotransposon that includes long terminal repeats (LTRs) at both ends.</text>
</comment>
<evidence type="ECO:0000313" key="26">
    <source>
        <dbReference type="Proteomes" id="UP000189580"/>
    </source>
</evidence>
<dbReference type="FunFam" id="3.30.70.270:FF:000063">
    <property type="entry name" value="Zinc knuckle domaincontaining protein"/>
    <property type="match status" value="1"/>
</dbReference>
<dbReference type="Gene3D" id="3.30.420.10">
    <property type="entry name" value="Ribonuclease H-like superfamily/Ribonuclease H"/>
    <property type="match status" value="1"/>
</dbReference>
<dbReference type="GO" id="GO:0003723">
    <property type="term" value="F:RNA binding"/>
    <property type="evidence" value="ECO:0007669"/>
    <property type="project" value="UniProtKB-KW"/>
</dbReference>
<dbReference type="GO" id="GO:0004190">
    <property type="term" value="F:aspartic-type endopeptidase activity"/>
    <property type="evidence" value="ECO:0007669"/>
    <property type="project" value="UniProtKB-KW"/>
</dbReference>
<dbReference type="Gene3D" id="1.10.340.70">
    <property type="match status" value="1"/>
</dbReference>
<evidence type="ECO:0000256" key="20">
    <source>
        <dbReference type="ARBA" id="ARBA00023242"/>
    </source>
</evidence>
<dbReference type="GeneID" id="30036382"/>
<evidence type="ECO:0000256" key="16">
    <source>
        <dbReference type="ARBA" id="ARBA00022918"/>
    </source>
</evidence>
<evidence type="ECO:0000256" key="11">
    <source>
        <dbReference type="ARBA" id="ARBA00022759"/>
    </source>
</evidence>
<dbReference type="GO" id="GO:0006508">
    <property type="term" value="P:proteolysis"/>
    <property type="evidence" value="ECO:0007669"/>
    <property type="project" value="UniProtKB-KW"/>
</dbReference>
<dbReference type="SUPFAM" id="SSF56672">
    <property type="entry name" value="DNA/RNA polymerases"/>
    <property type="match status" value="1"/>
</dbReference>
<proteinExistence type="predicted"/>
<sequence length="1043" mass="120672">MNSQPEVIFGCDWIFRTNFVLNSSHAGRQIEIVSTSKPTTPLPHIKRIAPSLPPIYQQYASLFTTTVNTVPELRESHNHSIPFKDNPTYHKSKSYPLSAQERTILKEYIQTNLKKGFIRESRSPLASSIFFVKKKHTKEKRPIIDYRRVNNNTKPCPSPIPLIKTLLHQVSKAKIFTRLDLKDAYNQIRITPGDEWKTSFVCEYGQFEYTVMPFGLSGAPATFQAFIRHVLGELWDKFAVAYLDDILIYSEDPAEHPGHVMAVLDKIKKYHLALKLSKCEFSVTETDFLGHHLMVGQIGMQKEKIQSLNEWKSPSTQRGVRKLLGFANFYHEFIDHYADIIAPLLPLQEKSTKRFQWTPTHEQAFQSLKRAFISEPLLQMFDETRETRIHTDASGVAIAAVLQQFNPVDKRWHPVAYYSRKLRGPEINWDTHDRELLAIVVATGKWKHFILSRTEPTTVHTDHKNLTYFTTKRALSPRQARWASLLGELPIQIAYIQGHLNVAADILSRPDDVRKPPREVAPPVPVHHILPAVRPQTVSTYTMDPTWQTKVHDALANDKNWSPLLTHFENPSHPFPSQFIDRRSRLTFANGIIWFDKKIVVGNSNELHLAILQQYHDASGHPGHARTQKAILERYYWKGIHDFIQRYINSCVACQKNKTPRHKPYGELKPLPIPEAPFTDLTIDFMTDLPKSQGYDAICAVVDRYSKFTLLFPTNKTITARGLADLVVDRVLNVFGAPKRILSDRGPQFISAFWKQAMASFGTKVKLTTPYHPQTDGQTERINQEISQWLRFYINSHHNNWSKLLSRIAFDYNNKVNKTTGFTPSQVVFNFKTISDLNYSAADNYEDLSKKLFEYEEIRNSLSQNYARSQKSYKKFYDRHRVAFEFNPGDSVLLSTKHLNLPTIKRKFSRRWIGPFLVHTKVNENAYRLNFPSGWRASQVWNITELRPFQPDLCNRKQPLPTTSEDIDFYSNNPLGITEILQVNGDDPSNFQYLVEVIEDGFPQHRWVPYSKLSNYHDLLLLFYEFHPKEPKPAELDSLYQAE</sequence>
<dbReference type="GO" id="GO:0004523">
    <property type="term" value="F:RNA-DNA hybrid ribonuclease activity"/>
    <property type="evidence" value="ECO:0007669"/>
    <property type="project" value="UniProtKB-EC"/>
</dbReference>
<comment type="catalytic activity">
    <reaction evidence="1">
        <text>Endonucleolytic cleavage to 5'-phosphomonoester.</text>
        <dbReference type="EC" id="3.1.26.4"/>
    </reaction>
</comment>
<evidence type="ECO:0000256" key="21">
    <source>
        <dbReference type="ARBA" id="ARBA00025590"/>
    </source>
</evidence>
<evidence type="ECO:0000256" key="8">
    <source>
        <dbReference type="ARBA" id="ARBA00022722"/>
    </source>
</evidence>
<dbReference type="InterPro" id="IPR036397">
    <property type="entry name" value="RNaseH_sf"/>
</dbReference>
<evidence type="ECO:0000256" key="15">
    <source>
        <dbReference type="ARBA" id="ARBA00022908"/>
    </source>
</evidence>
<keyword evidence="6" id="KW-0808">Transferase</keyword>
<keyword evidence="26" id="KW-1185">Reference proteome</keyword>
<dbReference type="GO" id="GO:0003887">
    <property type="term" value="F:DNA-directed DNA polymerase activity"/>
    <property type="evidence" value="ECO:0007669"/>
    <property type="project" value="UniProtKB-KW"/>
</dbReference>
<keyword evidence="17" id="KW-0239">DNA-directed DNA polymerase</keyword>
<evidence type="ECO:0000256" key="19">
    <source>
        <dbReference type="ARBA" id="ARBA00023172"/>
    </source>
</evidence>
<keyword evidence="16" id="KW-0695">RNA-directed DNA polymerase</keyword>
<gene>
    <name evidence="25" type="ORF">AWJ20_4269</name>
</gene>
<name>A0A161HH93_9ASCO</name>
<keyword evidence="19" id="KW-0233">DNA recombination</keyword>
<evidence type="ECO:0000256" key="4">
    <source>
        <dbReference type="ARBA" id="ARBA00022490"/>
    </source>
</evidence>
<keyword evidence="12" id="KW-0378">Hydrolase</keyword>
<dbReference type="InterPro" id="IPR056924">
    <property type="entry name" value="SH3_Tf2-1"/>
</dbReference>
<dbReference type="InterPro" id="IPR000477">
    <property type="entry name" value="RT_dom"/>
</dbReference>
<dbReference type="PANTHER" id="PTHR37984">
    <property type="entry name" value="PROTEIN CBG26694"/>
    <property type="match status" value="1"/>
</dbReference>
<dbReference type="InterPro" id="IPR041588">
    <property type="entry name" value="Integrase_H2C2"/>
</dbReference>
<keyword evidence="11" id="KW-0255">Endonuclease</keyword>
<evidence type="ECO:0000256" key="10">
    <source>
        <dbReference type="ARBA" id="ARBA00022750"/>
    </source>
</evidence>
<evidence type="ECO:0000256" key="17">
    <source>
        <dbReference type="ARBA" id="ARBA00022932"/>
    </source>
</evidence>
<dbReference type="GO" id="GO:0005634">
    <property type="term" value="C:nucleus"/>
    <property type="evidence" value="ECO:0007669"/>
    <property type="project" value="UniProtKB-SubCell"/>
</dbReference>
<keyword evidence="8" id="KW-0540">Nuclease</keyword>
<dbReference type="RefSeq" id="XP_018733934.1">
    <property type="nucleotide sequence ID" value="XM_018881333.1"/>
</dbReference>
<dbReference type="CDD" id="cd09274">
    <property type="entry name" value="RNase_HI_RT_Ty3"/>
    <property type="match status" value="1"/>
</dbReference>
<feature type="domain" description="Reverse transcriptase" evidence="23">
    <location>
        <begin position="113"/>
        <end position="293"/>
    </location>
</feature>
<evidence type="ECO:0000313" key="25">
    <source>
        <dbReference type="EMBL" id="ANB11457.1"/>
    </source>
</evidence>
<dbReference type="Pfam" id="PF17921">
    <property type="entry name" value="Integrase_H2C2"/>
    <property type="match status" value="1"/>
</dbReference>
<accession>A0A161HH93</accession>
<evidence type="ECO:0000256" key="22">
    <source>
        <dbReference type="ARBA" id="ARBA00025615"/>
    </source>
</evidence>
<evidence type="ECO:0000256" key="1">
    <source>
        <dbReference type="ARBA" id="ARBA00000077"/>
    </source>
</evidence>
<keyword evidence="7" id="KW-0548">Nucleotidyltransferase</keyword>
<reference evidence="25 26" key="1">
    <citation type="submission" date="2016-02" db="EMBL/GenBank/DDBJ databases">
        <title>Complete genome sequence and transcriptome regulation of the pentose utilising yeast Sugiyamaella lignohabitans.</title>
        <authorList>
            <person name="Bellasio M."/>
            <person name="Peymann A."/>
            <person name="Valli M."/>
            <person name="Sipitzky M."/>
            <person name="Graf A."/>
            <person name="Sauer M."/>
            <person name="Marx H."/>
            <person name="Mattanovich D."/>
        </authorList>
    </citation>
    <scope>NUCLEOTIDE SEQUENCE [LARGE SCALE GENOMIC DNA]</scope>
    <source>
        <strain evidence="25 26">CBS 10342</strain>
    </source>
</reference>
<keyword evidence="20" id="KW-0539">Nucleus</keyword>
<evidence type="ECO:0000259" key="23">
    <source>
        <dbReference type="PROSITE" id="PS50878"/>
    </source>
</evidence>
<evidence type="ECO:0000256" key="12">
    <source>
        <dbReference type="ARBA" id="ARBA00022801"/>
    </source>
</evidence>
<evidence type="ECO:0000259" key="24">
    <source>
        <dbReference type="PROSITE" id="PS50994"/>
    </source>
</evidence>
<dbReference type="InterPro" id="IPR001584">
    <property type="entry name" value="Integrase_cat-core"/>
</dbReference>
<keyword evidence="14" id="KW-0694">RNA-binding</keyword>
<dbReference type="GO" id="GO:0005737">
    <property type="term" value="C:cytoplasm"/>
    <property type="evidence" value="ECO:0007669"/>
    <property type="project" value="UniProtKB-SubCell"/>
</dbReference>
<evidence type="ECO:0000256" key="3">
    <source>
        <dbReference type="ARBA" id="ARBA00004496"/>
    </source>
</evidence>
<dbReference type="AlphaFoldDB" id="A0A161HH93"/>
<dbReference type="Pfam" id="PF00078">
    <property type="entry name" value="RVT_1"/>
    <property type="match status" value="1"/>
</dbReference>
<dbReference type="InterPro" id="IPR043502">
    <property type="entry name" value="DNA/RNA_pol_sf"/>
</dbReference>
<keyword evidence="15" id="KW-0229">DNA integration</keyword>
<evidence type="ECO:0000256" key="18">
    <source>
        <dbReference type="ARBA" id="ARBA00023125"/>
    </source>
</evidence>
<dbReference type="GO" id="GO:0046872">
    <property type="term" value="F:metal ion binding"/>
    <property type="evidence" value="ECO:0007669"/>
    <property type="project" value="UniProtKB-KW"/>
</dbReference>
<dbReference type="Gene3D" id="3.30.70.270">
    <property type="match status" value="2"/>
</dbReference>
<protein>
    <submittedName>
        <fullName evidence="25">Gag-pol fusion protein</fullName>
    </submittedName>
</protein>
<dbReference type="PANTHER" id="PTHR37984:SF5">
    <property type="entry name" value="PROTEIN NYNRIN-LIKE"/>
    <property type="match status" value="1"/>
</dbReference>
<evidence type="ECO:0000256" key="7">
    <source>
        <dbReference type="ARBA" id="ARBA00022695"/>
    </source>
</evidence>
<evidence type="ECO:0000256" key="5">
    <source>
        <dbReference type="ARBA" id="ARBA00022670"/>
    </source>
</evidence>
<dbReference type="EMBL" id="CP014500">
    <property type="protein sequence ID" value="ANB11457.1"/>
    <property type="molecule type" value="Genomic_DNA"/>
</dbReference>
<dbReference type="Pfam" id="PF00665">
    <property type="entry name" value="rve"/>
    <property type="match status" value="1"/>
</dbReference>
<dbReference type="OrthoDB" id="4022548at2759"/>
<evidence type="ECO:0000256" key="6">
    <source>
        <dbReference type="ARBA" id="ARBA00022679"/>
    </source>
</evidence>
<keyword evidence="13" id="KW-0460">Magnesium</keyword>
<dbReference type="Pfam" id="PF24626">
    <property type="entry name" value="SH3_Tf2-1"/>
    <property type="match status" value="1"/>
</dbReference>
<dbReference type="Proteomes" id="UP000189580">
    <property type="component" value="Chromosome c"/>
</dbReference>
<dbReference type="GO" id="GO:0015074">
    <property type="term" value="P:DNA integration"/>
    <property type="evidence" value="ECO:0007669"/>
    <property type="project" value="UniProtKB-KW"/>
</dbReference>
<dbReference type="InterPro" id="IPR043128">
    <property type="entry name" value="Rev_trsase/Diguanyl_cyclase"/>
</dbReference>
<organism evidence="25 26">
    <name type="scientific">Sugiyamaella lignohabitans</name>
    <dbReference type="NCBI Taxonomy" id="796027"/>
    <lineage>
        <taxon>Eukaryota</taxon>
        <taxon>Fungi</taxon>
        <taxon>Dikarya</taxon>
        <taxon>Ascomycota</taxon>
        <taxon>Saccharomycotina</taxon>
        <taxon>Dipodascomycetes</taxon>
        <taxon>Dipodascales</taxon>
        <taxon>Trichomonascaceae</taxon>
        <taxon>Sugiyamaella</taxon>
    </lineage>
</organism>
<evidence type="ECO:0000256" key="9">
    <source>
        <dbReference type="ARBA" id="ARBA00022723"/>
    </source>
</evidence>
<dbReference type="Pfam" id="PF17917">
    <property type="entry name" value="RT_RNaseH"/>
    <property type="match status" value="1"/>
</dbReference>
<keyword evidence="10" id="KW-0064">Aspartyl protease</keyword>
<dbReference type="CDD" id="cd01647">
    <property type="entry name" value="RT_LTR"/>
    <property type="match status" value="1"/>
</dbReference>
<dbReference type="Gene3D" id="3.10.10.10">
    <property type="entry name" value="HIV Type 1 Reverse Transcriptase, subunit A, domain 1"/>
    <property type="match status" value="1"/>
</dbReference>
<dbReference type="InterPro" id="IPR050951">
    <property type="entry name" value="Retrovirus_Pol_polyprotein"/>
</dbReference>
<dbReference type="KEGG" id="slb:AWJ20_4269"/>
<dbReference type="PROSITE" id="PS50994">
    <property type="entry name" value="INTEGRASE"/>
    <property type="match status" value="1"/>
</dbReference>
<keyword evidence="9" id="KW-0479">Metal-binding</keyword>
<dbReference type="GO" id="GO:0006310">
    <property type="term" value="P:DNA recombination"/>
    <property type="evidence" value="ECO:0007669"/>
    <property type="project" value="UniProtKB-KW"/>
</dbReference>
<evidence type="ECO:0000256" key="2">
    <source>
        <dbReference type="ARBA" id="ARBA00004123"/>
    </source>
</evidence>
<dbReference type="InterPro" id="IPR012337">
    <property type="entry name" value="RNaseH-like_sf"/>
</dbReference>
<feature type="domain" description="Integrase catalytic" evidence="24">
    <location>
        <begin position="673"/>
        <end position="832"/>
    </location>
</feature>
<keyword evidence="18" id="KW-0238">DNA-binding</keyword>
<evidence type="ECO:0000256" key="14">
    <source>
        <dbReference type="ARBA" id="ARBA00022884"/>
    </source>
</evidence>
<comment type="function">
    <text evidence="22">Integrase (IN) targets the VLP to the nucleus, where a subparticle preintegration complex (PIC) containing at least integrase and the newly synthesized dsDNA copy of the retrotransposon must transit the nuclear membrane. Once in the nucleus, integrase performs the integration of the dsDNA into the host genome.</text>
</comment>
<keyword evidence="5" id="KW-0645">Protease</keyword>
<dbReference type="SUPFAM" id="SSF53098">
    <property type="entry name" value="Ribonuclease H-like"/>
    <property type="match status" value="1"/>
</dbReference>
<evidence type="ECO:0000256" key="13">
    <source>
        <dbReference type="ARBA" id="ARBA00022842"/>
    </source>
</evidence>
<dbReference type="InterPro" id="IPR041373">
    <property type="entry name" value="RT_RNaseH"/>
</dbReference>
<comment type="subcellular location">
    <subcellularLocation>
        <location evidence="3">Cytoplasm</location>
    </subcellularLocation>
    <subcellularLocation>
        <location evidence="2">Nucleus</location>
    </subcellularLocation>
</comment>
<dbReference type="GO" id="GO:0003964">
    <property type="term" value="F:RNA-directed DNA polymerase activity"/>
    <property type="evidence" value="ECO:0007669"/>
    <property type="project" value="UniProtKB-KW"/>
</dbReference>